<dbReference type="EMBL" id="VUJV01000004">
    <property type="protein sequence ID" value="KAA1417899.1"/>
    <property type="molecule type" value="Genomic_DNA"/>
</dbReference>
<keyword evidence="2" id="KW-0805">Transcription regulation</keyword>
<evidence type="ECO:0000313" key="9">
    <source>
        <dbReference type="Proteomes" id="UP000325003"/>
    </source>
</evidence>
<dbReference type="PROSITE" id="PS50110">
    <property type="entry name" value="RESPONSE_REGULATORY"/>
    <property type="match status" value="1"/>
</dbReference>
<dbReference type="SUPFAM" id="SSF52172">
    <property type="entry name" value="CheY-like"/>
    <property type="match status" value="1"/>
</dbReference>
<dbReference type="SMART" id="SM00448">
    <property type="entry name" value="REC"/>
    <property type="match status" value="1"/>
</dbReference>
<dbReference type="PROSITE" id="PS50043">
    <property type="entry name" value="HTH_LUXR_2"/>
    <property type="match status" value="1"/>
</dbReference>
<dbReference type="InterPro" id="IPR039420">
    <property type="entry name" value="WalR-like"/>
</dbReference>
<evidence type="ECO:0000256" key="5">
    <source>
        <dbReference type="PROSITE-ProRule" id="PRU00169"/>
    </source>
</evidence>
<evidence type="ECO:0000256" key="1">
    <source>
        <dbReference type="ARBA" id="ARBA00022553"/>
    </source>
</evidence>
<dbReference type="InterPro" id="IPR001789">
    <property type="entry name" value="Sig_transdc_resp-reg_receiver"/>
</dbReference>
<reference evidence="8 9" key="1">
    <citation type="submission" date="2019-09" db="EMBL/GenBank/DDBJ databases">
        <title>Nocardioides panacisoli sp. nov., isolated from the soil of a ginseng field.</title>
        <authorList>
            <person name="Cho C."/>
        </authorList>
    </citation>
    <scope>NUCLEOTIDE SEQUENCE [LARGE SCALE GENOMIC DNA]</scope>
    <source>
        <strain evidence="8 9">BN130099</strain>
    </source>
</reference>
<evidence type="ECO:0000256" key="3">
    <source>
        <dbReference type="ARBA" id="ARBA00023125"/>
    </source>
</evidence>
<dbReference type="PRINTS" id="PR00038">
    <property type="entry name" value="HTHLUXR"/>
</dbReference>
<evidence type="ECO:0000256" key="2">
    <source>
        <dbReference type="ARBA" id="ARBA00023015"/>
    </source>
</evidence>
<name>A0A5B1LDT9_9ACTN</name>
<dbReference type="InterPro" id="IPR058245">
    <property type="entry name" value="NreC/VraR/RcsB-like_REC"/>
</dbReference>
<sequence length="214" mass="23293">MRIVIADDSGLLRQAVATLLTEAGHDVVGTAADAPALLELVAETRPDVAVVDIRMPPTFTHEGARAAAELRAAHPTLGILLLSQSLESRYVADLAREHPQRFGYLLKDRVVDADVLVAALRTVHDGGTVLDPEVVAHLLGRQQLGAQLSRLSDREREVLDLMAQGMSNAGIGERLVIELKTVEAHISRIFTKLDLPTTVDEHRRVRAVLTFLRG</sequence>
<evidence type="ECO:0000313" key="8">
    <source>
        <dbReference type="EMBL" id="KAA1417899.1"/>
    </source>
</evidence>
<dbReference type="SUPFAM" id="SSF46894">
    <property type="entry name" value="C-terminal effector domain of the bipartite response regulators"/>
    <property type="match status" value="1"/>
</dbReference>
<reference evidence="8 9" key="2">
    <citation type="submission" date="2019-09" db="EMBL/GenBank/DDBJ databases">
        <authorList>
            <person name="Jin C."/>
        </authorList>
    </citation>
    <scope>NUCLEOTIDE SEQUENCE [LARGE SCALE GENOMIC DNA]</scope>
    <source>
        <strain evidence="8 9">BN130099</strain>
    </source>
</reference>
<keyword evidence="9" id="KW-1185">Reference proteome</keyword>
<dbReference type="Proteomes" id="UP000325003">
    <property type="component" value="Unassembled WGS sequence"/>
</dbReference>
<dbReference type="RefSeq" id="WP_149729119.1">
    <property type="nucleotide sequence ID" value="NZ_VUJV01000004.1"/>
</dbReference>
<feature type="domain" description="Response regulatory" evidence="7">
    <location>
        <begin position="2"/>
        <end position="124"/>
    </location>
</feature>
<feature type="modified residue" description="4-aspartylphosphate" evidence="5">
    <location>
        <position position="52"/>
    </location>
</feature>
<comment type="caution">
    <text evidence="8">The sequence shown here is derived from an EMBL/GenBank/DDBJ whole genome shotgun (WGS) entry which is preliminary data.</text>
</comment>
<proteinExistence type="predicted"/>
<protein>
    <submittedName>
        <fullName evidence="8">Response regulator transcription factor</fullName>
    </submittedName>
</protein>
<keyword evidence="3" id="KW-0238">DNA-binding</keyword>
<dbReference type="Pfam" id="PF00072">
    <property type="entry name" value="Response_reg"/>
    <property type="match status" value="1"/>
</dbReference>
<keyword evidence="4" id="KW-0804">Transcription</keyword>
<dbReference type="CDD" id="cd17535">
    <property type="entry name" value="REC_NarL-like"/>
    <property type="match status" value="1"/>
</dbReference>
<keyword evidence="1 5" id="KW-0597">Phosphoprotein</keyword>
<dbReference type="Gene3D" id="3.40.50.2300">
    <property type="match status" value="1"/>
</dbReference>
<dbReference type="PANTHER" id="PTHR43214">
    <property type="entry name" value="TWO-COMPONENT RESPONSE REGULATOR"/>
    <property type="match status" value="1"/>
</dbReference>
<gene>
    <name evidence="8" type="ORF">F0U44_14745</name>
</gene>
<dbReference type="InterPro" id="IPR000792">
    <property type="entry name" value="Tscrpt_reg_LuxR_C"/>
</dbReference>
<dbReference type="PANTHER" id="PTHR43214:SF24">
    <property type="entry name" value="TRANSCRIPTIONAL REGULATORY PROTEIN NARL-RELATED"/>
    <property type="match status" value="1"/>
</dbReference>
<dbReference type="CDD" id="cd06170">
    <property type="entry name" value="LuxR_C_like"/>
    <property type="match status" value="1"/>
</dbReference>
<evidence type="ECO:0000256" key="4">
    <source>
        <dbReference type="ARBA" id="ARBA00023163"/>
    </source>
</evidence>
<dbReference type="InterPro" id="IPR016032">
    <property type="entry name" value="Sig_transdc_resp-reg_C-effctor"/>
</dbReference>
<accession>A0A5B1LDT9</accession>
<organism evidence="8 9">
    <name type="scientific">Nocardioides humilatus</name>
    <dbReference type="NCBI Taxonomy" id="2607660"/>
    <lineage>
        <taxon>Bacteria</taxon>
        <taxon>Bacillati</taxon>
        <taxon>Actinomycetota</taxon>
        <taxon>Actinomycetes</taxon>
        <taxon>Propionibacteriales</taxon>
        <taxon>Nocardioidaceae</taxon>
        <taxon>Nocardioides</taxon>
    </lineage>
</organism>
<dbReference type="InterPro" id="IPR011006">
    <property type="entry name" value="CheY-like_superfamily"/>
</dbReference>
<feature type="domain" description="HTH luxR-type" evidence="6">
    <location>
        <begin position="144"/>
        <end position="209"/>
    </location>
</feature>
<dbReference type="Pfam" id="PF00196">
    <property type="entry name" value="GerE"/>
    <property type="match status" value="1"/>
</dbReference>
<dbReference type="GO" id="GO:0003677">
    <property type="term" value="F:DNA binding"/>
    <property type="evidence" value="ECO:0007669"/>
    <property type="project" value="UniProtKB-KW"/>
</dbReference>
<evidence type="ECO:0000259" key="6">
    <source>
        <dbReference type="PROSITE" id="PS50043"/>
    </source>
</evidence>
<dbReference type="GO" id="GO:0006355">
    <property type="term" value="P:regulation of DNA-templated transcription"/>
    <property type="evidence" value="ECO:0007669"/>
    <property type="project" value="InterPro"/>
</dbReference>
<dbReference type="AlphaFoldDB" id="A0A5B1LDT9"/>
<dbReference type="PROSITE" id="PS00622">
    <property type="entry name" value="HTH_LUXR_1"/>
    <property type="match status" value="1"/>
</dbReference>
<dbReference type="SMART" id="SM00421">
    <property type="entry name" value="HTH_LUXR"/>
    <property type="match status" value="1"/>
</dbReference>
<dbReference type="GO" id="GO:0000160">
    <property type="term" value="P:phosphorelay signal transduction system"/>
    <property type="evidence" value="ECO:0007669"/>
    <property type="project" value="InterPro"/>
</dbReference>
<evidence type="ECO:0000259" key="7">
    <source>
        <dbReference type="PROSITE" id="PS50110"/>
    </source>
</evidence>